<comment type="caution">
    <text evidence="1">The sequence shown here is derived from an EMBL/GenBank/DDBJ whole genome shotgun (WGS) entry which is preliminary data.</text>
</comment>
<dbReference type="AlphaFoldDB" id="A0AAW3D634"/>
<reference evidence="1 2" key="1">
    <citation type="submission" date="2014-06" db="EMBL/GenBank/DDBJ databases">
        <authorList>
            <person name="Bishop-Lilly K.A."/>
            <person name="Broomall S.M."/>
            <person name="Chain P.S."/>
            <person name="Chertkov O."/>
            <person name="Coyne S.R."/>
            <person name="Daligault H.E."/>
            <person name="Davenport K.W."/>
            <person name="Erkkila T."/>
            <person name="Frey K.G."/>
            <person name="Gibbons H.S."/>
            <person name="Gu W."/>
            <person name="Jaissle J."/>
            <person name="Johnson S.L."/>
            <person name="Koroleva G.I."/>
            <person name="Ladner J.T."/>
            <person name="Lo C.-C."/>
            <person name="Minogue T.D."/>
            <person name="Munk C."/>
            <person name="Palacios G.F."/>
            <person name="Redden C.L."/>
            <person name="Rosenzweig C.N."/>
            <person name="Scholz M.B."/>
            <person name="Teshima H."/>
            <person name="Xu Y."/>
        </authorList>
    </citation>
    <scope>NUCLEOTIDE SEQUENCE [LARGE SCALE GENOMIC DNA]</scope>
    <source>
        <strain evidence="1 2">FTZ</strain>
    </source>
</reference>
<proteinExistence type="predicted"/>
<sequence length="48" mass="5353">MEKAIQHIIGKTEEKGIDSLFSTTPTVVANTNANYMTDFEVVSYVIFV</sequence>
<evidence type="ECO:0000313" key="2">
    <source>
        <dbReference type="Proteomes" id="UP000028987"/>
    </source>
</evidence>
<accession>A0AAW3D634</accession>
<protein>
    <submittedName>
        <fullName evidence="1">Uncharacterized protein</fullName>
    </submittedName>
</protein>
<dbReference type="RefSeq" id="WP_003029458.1">
    <property type="nucleotide sequence ID" value="NZ_CP013853.1"/>
</dbReference>
<dbReference type="Proteomes" id="UP000028987">
    <property type="component" value="Unassembled WGS sequence"/>
</dbReference>
<evidence type="ECO:0000313" key="1">
    <source>
        <dbReference type="EMBL" id="KFJ40737.1"/>
    </source>
</evidence>
<organism evidence="1 2">
    <name type="scientific">Francisella tularensis</name>
    <dbReference type="NCBI Taxonomy" id="263"/>
    <lineage>
        <taxon>Bacteria</taxon>
        <taxon>Pseudomonadati</taxon>
        <taxon>Pseudomonadota</taxon>
        <taxon>Gammaproteobacteria</taxon>
        <taxon>Thiotrichales</taxon>
        <taxon>Francisellaceae</taxon>
        <taxon>Francisella</taxon>
    </lineage>
</organism>
<name>A0AAW3D634_FRATU</name>
<gene>
    <name evidence="1" type="ORF">DR87_1717</name>
</gene>
<dbReference type="EMBL" id="JOVO01000011">
    <property type="protein sequence ID" value="KFJ40737.1"/>
    <property type="molecule type" value="Genomic_DNA"/>
</dbReference>